<feature type="binding site" evidence="8">
    <location>
        <position position="305"/>
    </location>
    <ligand>
        <name>Zn(2+)</name>
        <dbReference type="ChEBI" id="CHEBI:29105"/>
        <label>2</label>
    </ligand>
</feature>
<accession>M5E3F9</accession>
<comment type="caution">
    <text evidence="11">The sequence shown here is derived from an EMBL/GenBank/DDBJ whole genome shotgun (WGS) entry which is preliminary data.</text>
</comment>
<dbReference type="InterPro" id="IPR018299">
    <property type="entry name" value="Alkaline_phosphatase_AS"/>
</dbReference>
<feature type="binding site" evidence="8">
    <location>
        <position position="39"/>
    </location>
    <ligand>
        <name>Mg(2+)</name>
        <dbReference type="ChEBI" id="CHEBI:18420"/>
    </ligand>
</feature>
<dbReference type="InParanoid" id="M5E3F9"/>
<keyword evidence="10" id="KW-0732">Signal</keyword>
<feature type="active site" description="Phosphoserine intermediate" evidence="7">
    <location>
        <position position="82"/>
    </location>
</feature>
<dbReference type="InterPro" id="IPR017850">
    <property type="entry name" value="Alkaline_phosphatase_core_sf"/>
</dbReference>
<evidence type="ECO:0000256" key="7">
    <source>
        <dbReference type="PIRSR" id="PIRSR601952-1"/>
    </source>
</evidence>
<dbReference type="SUPFAM" id="SSF53649">
    <property type="entry name" value="Alkaline phosphatase-like"/>
    <property type="match status" value="1"/>
</dbReference>
<keyword evidence="12" id="KW-1185">Reference proteome</keyword>
<evidence type="ECO:0000256" key="2">
    <source>
        <dbReference type="ARBA" id="ARBA00022553"/>
    </source>
</evidence>
<dbReference type="GO" id="GO:0046872">
    <property type="term" value="F:metal ion binding"/>
    <property type="evidence" value="ECO:0007669"/>
    <property type="project" value="UniProtKB-KW"/>
</dbReference>
<feature type="binding site" evidence="8">
    <location>
        <position position="257"/>
    </location>
    <ligand>
        <name>Mg(2+)</name>
        <dbReference type="ChEBI" id="CHEBI:18420"/>
    </ligand>
</feature>
<keyword evidence="4 11" id="KW-0378">Hydrolase</keyword>
<dbReference type="Proteomes" id="UP000012063">
    <property type="component" value="Unassembled WGS sequence"/>
</dbReference>
<feature type="binding site" evidence="8">
    <location>
        <position position="133"/>
    </location>
    <ligand>
        <name>Mg(2+)</name>
        <dbReference type="ChEBI" id="CHEBI:18420"/>
    </ligand>
</feature>
<dbReference type="CDD" id="cd16012">
    <property type="entry name" value="ALP"/>
    <property type="match status" value="1"/>
</dbReference>
<feature type="binding site" evidence="8">
    <location>
        <position position="304"/>
    </location>
    <ligand>
        <name>Zn(2+)</name>
        <dbReference type="ChEBI" id="CHEBI:29105"/>
        <label>2</label>
    </ligand>
</feature>
<dbReference type="GO" id="GO:0004035">
    <property type="term" value="F:alkaline phosphatase activity"/>
    <property type="evidence" value="ECO:0007669"/>
    <property type="project" value="UniProtKB-EC"/>
</dbReference>
<keyword evidence="6 8" id="KW-0460">Magnesium</keyword>
<dbReference type="STRING" id="1293054.HSACCH_02278"/>
<feature type="binding site" evidence="8">
    <location>
        <position position="416"/>
    </location>
    <ligand>
        <name>Zn(2+)</name>
        <dbReference type="ChEBI" id="CHEBI:29105"/>
        <label>2</label>
    </ligand>
</feature>
<evidence type="ECO:0000256" key="4">
    <source>
        <dbReference type="ARBA" id="ARBA00022801"/>
    </source>
</evidence>
<dbReference type="AlphaFoldDB" id="M5E3F9"/>
<evidence type="ECO:0000313" key="12">
    <source>
        <dbReference type="Proteomes" id="UP000012063"/>
    </source>
</evidence>
<protein>
    <submittedName>
        <fullName evidence="11">Alkaline phosphatase</fullName>
        <ecNumber evidence="11">3.1.3.1</ecNumber>
    </submittedName>
</protein>
<keyword evidence="5 8" id="KW-0862">Zinc</keyword>
<evidence type="ECO:0000256" key="5">
    <source>
        <dbReference type="ARBA" id="ARBA00022833"/>
    </source>
</evidence>
<dbReference type="EC" id="3.1.3.1" evidence="11"/>
<dbReference type="InterPro" id="IPR001952">
    <property type="entry name" value="Alkaline_phosphatase"/>
</dbReference>
<dbReference type="SMART" id="SM00098">
    <property type="entry name" value="alkPPc"/>
    <property type="match status" value="1"/>
</dbReference>
<dbReference type="OrthoDB" id="9794455at2"/>
<feature type="binding site" evidence="8">
    <location>
        <position position="262"/>
    </location>
    <ligand>
        <name>Zn(2+)</name>
        <dbReference type="ChEBI" id="CHEBI:29105"/>
        <label>2</label>
    </ligand>
</feature>
<comment type="cofactor">
    <cofactor evidence="8">
        <name>Mg(2+)</name>
        <dbReference type="ChEBI" id="CHEBI:18420"/>
    </cofactor>
    <text evidence="8">Binds 1 Mg(2+) ion.</text>
</comment>
<evidence type="ECO:0000313" key="11">
    <source>
        <dbReference type="EMBL" id="CCU80747.1"/>
    </source>
</evidence>
<dbReference type="FunCoup" id="M5E3F9">
    <property type="interactions" value="166"/>
</dbReference>
<dbReference type="Gene3D" id="1.10.60.40">
    <property type="match status" value="1"/>
</dbReference>
<feature type="binding site" evidence="8">
    <location>
        <position position="266"/>
    </location>
    <ligand>
        <name>Zn(2+)</name>
        <dbReference type="ChEBI" id="CHEBI:29105"/>
        <label>2</label>
    </ligand>
</feature>
<evidence type="ECO:0000256" key="9">
    <source>
        <dbReference type="RuleBase" id="RU003946"/>
    </source>
</evidence>
<keyword evidence="2" id="KW-0597">Phosphoprotein</keyword>
<evidence type="ECO:0000256" key="3">
    <source>
        <dbReference type="ARBA" id="ARBA00022723"/>
    </source>
</evidence>
<feature type="chain" id="PRO_5004065880" evidence="10">
    <location>
        <begin position="29"/>
        <end position="452"/>
    </location>
</feature>
<dbReference type="EMBL" id="CAUI01000023">
    <property type="protein sequence ID" value="CCU80747.1"/>
    <property type="molecule type" value="Genomic_DNA"/>
</dbReference>
<feature type="signal peptide" evidence="10">
    <location>
        <begin position="1"/>
        <end position="28"/>
    </location>
</feature>
<evidence type="ECO:0000256" key="8">
    <source>
        <dbReference type="PIRSR" id="PIRSR601952-2"/>
    </source>
</evidence>
<organism evidence="11 12">
    <name type="scientific">Halanaerobium saccharolyticum subsp. saccharolyticum DSM 6643</name>
    <dbReference type="NCBI Taxonomy" id="1293054"/>
    <lineage>
        <taxon>Bacteria</taxon>
        <taxon>Bacillati</taxon>
        <taxon>Bacillota</taxon>
        <taxon>Clostridia</taxon>
        <taxon>Halanaerobiales</taxon>
        <taxon>Halanaerobiaceae</taxon>
        <taxon>Halanaerobium</taxon>
    </lineage>
</organism>
<sequence>MFKKSKKLMLVASLFLVFALIFTAAAQAEVKNVILLIGDGLGIGQIDMTRYLAGDKDHELELMKLPETGIMMTSSTEGVTDSAAAGTAMATGHKVYNGAIAMNKNGAELDSVLDFAQVRNKATGVISTNTVTDATPAAFIASVEDRGMGGEIAKQAINNGVDVMLGGGREDFMEEEAGENLIAKAKENGYQYVSDKTQLEKVIAMDGKLLGLFNDSYMNYVNDRDDVGSNEPSMEAMTKKALEVLSEDEDGFFLMAEGARIDHASHAADIPGVVAETLDFDASVRAAMDFAEENGDTLVIVTADHETLGFSVSEPINKEALMNIDVSPEYMAAQMTAKENGNGFTVESVKSVFEEYANISLSDTEVASFNEKVVDEEGNLKYTYLVGWEIGSVIAQEYQAGVLSSRIRANSSTGGHTLNSVPVFAYGEGAEAFNGMMQNTEFSDLLFDSMRP</sequence>
<dbReference type="Pfam" id="PF00245">
    <property type="entry name" value="Alk_phosphatase"/>
    <property type="match status" value="1"/>
</dbReference>
<dbReference type="PANTHER" id="PTHR11596">
    <property type="entry name" value="ALKALINE PHOSPHATASE"/>
    <property type="match status" value="1"/>
</dbReference>
<comment type="similarity">
    <text evidence="1 9">Belongs to the alkaline phosphatase family.</text>
</comment>
<feature type="binding site" evidence="8">
    <location>
        <position position="39"/>
    </location>
    <ligand>
        <name>Zn(2+)</name>
        <dbReference type="ChEBI" id="CHEBI:29105"/>
        <label>2</label>
    </ligand>
</feature>
<proteinExistence type="inferred from homology"/>
<dbReference type="PRINTS" id="PR00113">
    <property type="entry name" value="ALKPHPHTASE"/>
</dbReference>
<feature type="binding site" evidence="8">
    <location>
        <position position="135"/>
    </location>
    <ligand>
        <name>Mg(2+)</name>
        <dbReference type="ChEBI" id="CHEBI:18420"/>
    </ligand>
</feature>
<dbReference type="RefSeq" id="WP_005490004.1">
    <property type="nucleotide sequence ID" value="NZ_CAUI01000023.1"/>
</dbReference>
<reference evidence="12" key="1">
    <citation type="journal article" date="2013" name="Genome Announc.">
        <title>Genome Sequence of Halanaerobium saccharolyticum subsp. saccharolyticum Strain DSM 6643T, a Halophilic Hydrogen-Producing Bacterium.</title>
        <authorList>
            <person name="Kivisto A."/>
            <person name="Larjo A."/>
            <person name="Ciranna A."/>
            <person name="Santala V."/>
            <person name="Roos C."/>
            <person name="Karp M."/>
        </authorList>
    </citation>
    <scope>NUCLEOTIDE SEQUENCE [LARGE SCALE GENOMIC DNA]</scope>
    <source>
        <strain evidence="12">DSM 6643</strain>
    </source>
</reference>
<gene>
    <name evidence="11" type="ORF">HSACCH_02278</name>
</gene>
<dbReference type="PANTHER" id="PTHR11596:SF5">
    <property type="entry name" value="ALKALINE PHOSPHATASE"/>
    <property type="match status" value="1"/>
</dbReference>
<evidence type="ECO:0000256" key="10">
    <source>
        <dbReference type="SAM" id="SignalP"/>
    </source>
</evidence>
<dbReference type="Gene3D" id="3.40.720.10">
    <property type="entry name" value="Alkaline Phosphatase, subunit A"/>
    <property type="match status" value="1"/>
</dbReference>
<dbReference type="PROSITE" id="PS00123">
    <property type="entry name" value="ALKALINE_PHOSPHATASE"/>
    <property type="match status" value="1"/>
</dbReference>
<comment type="cofactor">
    <cofactor evidence="8">
        <name>Zn(2+)</name>
        <dbReference type="ChEBI" id="CHEBI:29105"/>
    </cofactor>
    <text evidence="8">Binds 2 Zn(2+) ions.</text>
</comment>
<dbReference type="eggNOG" id="COG1785">
    <property type="taxonomic scope" value="Bacteria"/>
</dbReference>
<evidence type="ECO:0000256" key="6">
    <source>
        <dbReference type="ARBA" id="ARBA00022842"/>
    </source>
</evidence>
<evidence type="ECO:0000256" key="1">
    <source>
        <dbReference type="ARBA" id="ARBA00005984"/>
    </source>
</evidence>
<keyword evidence="3 8" id="KW-0479">Metal-binding</keyword>
<name>M5E3F9_9FIRM</name>